<evidence type="ECO:0000313" key="3">
    <source>
        <dbReference type="Proteomes" id="UP000285190"/>
    </source>
</evidence>
<protein>
    <recommendedName>
        <fullName evidence="1">DUF6701 domain-containing protein</fullName>
    </recommendedName>
</protein>
<gene>
    <name evidence="2" type="ORF">D3870_10590</name>
</gene>
<sequence length="375" mass="39669">MTFANGVAKFCLMAPDVGNFSVSLSDEASPADGTSSTLRARPHHFTLSDTSITQRSDLPACAGSTFGYMGEPFRIAFKLKAWNQDNVPTKNYAGSFVQFAKPISGDAAVNTAAWINSADPDSMGLWMVAPGYVVGSDTCTAKFSGNAPSHETTFVCDGGSNVAPVNRTAGPRVVVSMTPEVPSMVWSNGEGTFSANVMLHRADKADGAYETLEIGIAPRDADGVALDVLDMDADKNGANERARVGTTKLRYGRLKIANAHGSERLPLPINVQAQYWNGKAYITNVNDGCTPLVPGNFIKEDRTGESIETSIAATGTLSAGTGRIALSKPTQTPAGKGVVTIKVDDTKLPYLPGAGTATFGIYKSGPVIYRRELHY</sequence>
<feature type="domain" description="DUF6701" evidence="1">
    <location>
        <begin position="41"/>
        <end position="372"/>
    </location>
</feature>
<accession>A0A418X1S5</accession>
<evidence type="ECO:0000259" key="1">
    <source>
        <dbReference type="Pfam" id="PF20419"/>
    </source>
</evidence>
<name>A0A418X1S5_9BURK</name>
<proteinExistence type="predicted"/>
<organism evidence="2 3">
    <name type="scientific">Noviherbaspirillum cavernae</name>
    <dbReference type="NCBI Taxonomy" id="2320862"/>
    <lineage>
        <taxon>Bacteria</taxon>
        <taxon>Pseudomonadati</taxon>
        <taxon>Pseudomonadota</taxon>
        <taxon>Betaproteobacteria</taxon>
        <taxon>Burkholderiales</taxon>
        <taxon>Oxalobacteraceae</taxon>
        <taxon>Noviherbaspirillum</taxon>
    </lineage>
</organism>
<comment type="caution">
    <text evidence="2">The sequence shown here is derived from an EMBL/GenBank/DDBJ whole genome shotgun (WGS) entry which is preliminary data.</text>
</comment>
<reference evidence="2 3" key="1">
    <citation type="submission" date="2018-09" db="EMBL/GenBank/DDBJ databases">
        <authorList>
            <person name="Zhu H."/>
        </authorList>
    </citation>
    <scope>NUCLEOTIDE SEQUENCE [LARGE SCALE GENOMIC DNA]</scope>
    <source>
        <strain evidence="2 3">K2R10-39</strain>
    </source>
</reference>
<dbReference type="InterPro" id="IPR046524">
    <property type="entry name" value="DUF6701"/>
</dbReference>
<dbReference type="AlphaFoldDB" id="A0A418X1S5"/>
<keyword evidence="3" id="KW-1185">Reference proteome</keyword>
<evidence type="ECO:0000313" key="2">
    <source>
        <dbReference type="EMBL" id="RJG06400.1"/>
    </source>
</evidence>
<dbReference type="Pfam" id="PF20419">
    <property type="entry name" value="DUF6701"/>
    <property type="match status" value="1"/>
</dbReference>
<dbReference type="EMBL" id="QYUN01000002">
    <property type="protein sequence ID" value="RJG06400.1"/>
    <property type="molecule type" value="Genomic_DNA"/>
</dbReference>
<dbReference type="Proteomes" id="UP000285190">
    <property type="component" value="Unassembled WGS sequence"/>
</dbReference>